<dbReference type="CDD" id="cd18787">
    <property type="entry name" value="SF2_C_DEAD"/>
    <property type="match status" value="1"/>
</dbReference>
<evidence type="ECO:0000256" key="15">
    <source>
        <dbReference type="ARBA" id="ARBA00047984"/>
    </source>
</evidence>
<dbReference type="Proteomes" id="UP000310200">
    <property type="component" value="Unassembled WGS sequence"/>
</dbReference>
<evidence type="ECO:0000256" key="3">
    <source>
        <dbReference type="ARBA" id="ARBA00022490"/>
    </source>
</evidence>
<dbReference type="InterPro" id="IPR033724">
    <property type="entry name" value="PET_testin"/>
</dbReference>
<evidence type="ECO:0000313" key="23">
    <source>
        <dbReference type="Proteomes" id="UP000310200"/>
    </source>
</evidence>
<evidence type="ECO:0000256" key="13">
    <source>
        <dbReference type="ARBA" id="ARBA00023054"/>
    </source>
</evidence>
<evidence type="ECO:0000256" key="16">
    <source>
        <dbReference type="PROSITE-ProRule" id="PRU00125"/>
    </source>
</evidence>
<dbReference type="Gene3D" id="2.10.110.10">
    <property type="entry name" value="Cysteine Rich Protein"/>
    <property type="match status" value="3"/>
</dbReference>
<dbReference type="FunFam" id="3.40.50.300:FF:000877">
    <property type="entry name" value="RNA helicase"/>
    <property type="match status" value="1"/>
</dbReference>
<evidence type="ECO:0000256" key="14">
    <source>
        <dbReference type="ARBA" id="ARBA00038002"/>
    </source>
</evidence>
<feature type="domain" description="LIM zinc-binding" evidence="18">
    <location>
        <begin position="1300"/>
        <end position="1360"/>
    </location>
</feature>
<dbReference type="PANTHER" id="PTHR24211:SF22">
    <property type="entry name" value="TESTIN"/>
    <property type="match status" value="1"/>
</dbReference>
<evidence type="ECO:0000313" key="22">
    <source>
        <dbReference type="EMBL" id="TGZ51001.1"/>
    </source>
</evidence>
<gene>
    <name evidence="22" type="ORF">DBV15_00762</name>
</gene>
<evidence type="ECO:0000259" key="20">
    <source>
        <dbReference type="PROSITE" id="PS51194"/>
    </source>
</evidence>
<evidence type="ECO:0000256" key="4">
    <source>
        <dbReference type="ARBA" id="ARBA00022723"/>
    </source>
</evidence>
<dbReference type="InterPro" id="IPR011545">
    <property type="entry name" value="DEAD/DEAH_box_helicase_dom"/>
</dbReference>
<dbReference type="GO" id="GO:0003723">
    <property type="term" value="F:RNA binding"/>
    <property type="evidence" value="ECO:0007669"/>
    <property type="project" value="UniProtKB-KW"/>
</dbReference>
<keyword evidence="5" id="KW-0677">Repeat</keyword>
<dbReference type="SUPFAM" id="SSF52540">
    <property type="entry name" value="P-loop containing nucleoside triphosphate hydrolases"/>
    <property type="match status" value="2"/>
</dbReference>
<dbReference type="GO" id="GO:0005737">
    <property type="term" value="C:cytoplasm"/>
    <property type="evidence" value="ECO:0007669"/>
    <property type="project" value="UniProtKB-SubCell"/>
</dbReference>
<dbReference type="CDD" id="cd09829">
    <property type="entry name" value="PET_testin"/>
    <property type="match status" value="1"/>
</dbReference>
<dbReference type="PROSITE" id="PS00039">
    <property type="entry name" value="DEAD_ATP_HELICASE"/>
    <property type="match status" value="1"/>
</dbReference>
<dbReference type="FunFam" id="2.10.110.10:FF:000005">
    <property type="entry name" value="Testin isoform 1"/>
    <property type="match status" value="1"/>
</dbReference>
<keyword evidence="13" id="KW-0175">Coiled coil</keyword>
<dbReference type="STRING" id="300112.A0A4S2KMP4"/>
<comment type="subcellular location">
    <subcellularLocation>
        <location evidence="1">Cytoplasm</location>
    </subcellularLocation>
</comment>
<dbReference type="GO" id="GO:0008270">
    <property type="term" value="F:zinc ion binding"/>
    <property type="evidence" value="ECO:0007669"/>
    <property type="project" value="InterPro"/>
</dbReference>
<dbReference type="EC" id="3.6.4.13" evidence="2"/>
<dbReference type="InterPro" id="IPR001781">
    <property type="entry name" value="Znf_LIM"/>
</dbReference>
<keyword evidence="3" id="KW-0963">Cytoplasm</keyword>
<evidence type="ECO:0000256" key="9">
    <source>
        <dbReference type="ARBA" id="ARBA00022833"/>
    </source>
</evidence>
<dbReference type="GO" id="GO:0003724">
    <property type="term" value="F:RNA helicase activity"/>
    <property type="evidence" value="ECO:0007669"/>
    <property type="project" value="UniProtKB-EC"/>
</dbReference>
<keyword evidence="11" id="KW-0694">RNA-binding</keyword>
<dbReference type="InterPro" id="IPR000629">
    <property type="entry name" value="RNA-helicase_DEAD-box_CS"/>
</dbReference>
<dbReference type="SMART" id="SM00487">
    <property type="entry name" value="DEXDc"/>
    <property type="match status" value="1"/>
</dbReference>
<evidence type="ECO:0000256" key="12">
    <source>
        <dbReference type="ARBA" id="ARBA00023038"/>
    </source>
</evidence>
<evidence type="ECO:0000256" key="11">
    <source>
        <dbReference type="ARBA" id="ARBA00022884"/>
    </source>
</evidence>
<dbReference type="Pfam" id="PF13959">
    <property type="entry name" value="CTE_SPB4"/>
    <property type="match status" value="1"/>
</dbReference>
<feature type="domain" description="Helicase ATP-binding" evidence="19">
    <location>
        <begin position="44"/>
        <end position="225"/>
    </location>
</feature>
<dbReference type="SMART" id="SM00132">
    <property type="entry name" value="LIM"/>
    <property type="match status" value="3"/>
</dbReference>
<evidence type="ECO:0000259" key="21">
    <source>
        <dbReference type="PROSITE" id="PS51303"/>
    </source>
</evidence>
<protein>
    <recommendedName>
        <fullName evidence="2">RNA helicase</fullName>
        <ecNumber evidence="2">3.6.4.13</ecNumber>
    </recommendedName>
</protein>
<feature type="domain" description="Helicase C-terminal" evidence="20">
    <location>
        <begin position="210"/>
        <end position="382"/>
    </location>
</feature>
<dbReference type="SMART" id="SM00490">
    <property type="entry name" value="HELICc"/>
    <property type="match status" value="1"/>
</dbReference>
<dbReference type="GO" id="GO:0016887">
    <property type="term" value="F:ATP hydrolysis activity"/>
    <property type="evidence" value="ECO:0007669"/>
    <property type="project" value="RHEA"/>
</dbReference>
<keyword evidence="12 16" id="KW-0440">LIM domain</keyword>
<dbReference type="InterPro" id="IPR027417">
    <property type="entry name" value="P-loop_NTPase"/>
</dbReference>
<dbReference type="Pfam" id="PF00270">
    <property type="entry name" value="DEAD"/>
    <property type="match status" value="1"/>
</dbReference>
<dbReference type="SUPFAM" id="SSF57716">
    <property type="entry name" value="Glucocorticoid receptor-like (DNA-binding domain)"/>
    <property type="match status" value="2"/>
</dbReference>
<dbReference type="InterPro" id="IPR047120">
    <property type="entry name" value="Pk/Esn/Tes"/>
</dbReference>
<dbReference type="SMART" id="SM01178">
    <property type="entry name" value="DUF4217"/>
    <property type="match status" value="1"/>
</dbReference>
<dbReference type="PROSITE" id="PS00478">
    <property type="entry name" value="LIM_DOMAIN_1"/>
    <property type="match status" value="2"/>
</dbReference>
<proteinExistence type="inferred from homology"/>
<evidence type="ECO:0000256" key="8">
    <source>
        <dbReference type="ARBA" id="ARBA00022806"/>
    </source>
</evidence>
<evidence type="ECO:0000256" key="5">
    <source>
        <dbReference type="ARBA" id="ARBA00022737"/>
    </source>
</evidence>
<feature type="region of interest" description="Disordered" evidence="17">
    <location>
        <begin position="506"/>
        <end position="531"/>
    </location>
</feature>
<dbReference type="InterPro" id="IPR014001">
    <property type="entry name" value="Helicase_ATP-bd"/>
</dbReference>
<dbReference type="InterPro" id="IPR025313">
    <property type="entry name" value="SPB4-like_CTE"/>
</dbReference>
<dbReference type="CDD" id="cd09341">
    <property type="entry name" value="LIM2_Testin_like"/>
    <property type="match status" value="1"/>
</dbReference>
<dbReference type="InterPro" id="IPR001650">
    <property type="entry name" value="Helicase_C-like"/>
</dbReference>
<dbReference type="PROSITE" id="PS51194">
    <property type="entry name" value="HELICASE_CTER"/>
    <property type="match status" value="1"/>
</dbReference>
<feature type="domain" description="LIM zinc-binding" evidence="18">
    <location>
        <begin position="1235"/>
        <end position="1299"/>
    </location>
</feature>
<dbReference type="CDD" id="cd17960">
    <property type="entry name" value="DEADc_DDX55"/>
    <property type="match status" value="1"/>
</dbReference>
<keyword evidence="7" id="KW-0378">Hydrolase</keyword>
<dbReference type="CDD" id="cd09340">
    <property type="entry name" value="LIM1_Testin_like"/>
    <property type="match status" value="1"/>
</dbReference>
<name>A0A4S2KMP4_9HYME</name>
<evidence type="ECO:0000256" key="6">
    <source>
        <dbReference type="ARBA" id="ARBA00022741"/>
    </source>
</evidence>
<keyword evidence="6" id="KW-0547">Nucleotide-binding</keyword>
<dbReference type="Pfam" id="PF06297">
    <property type="entry name" value="PET"/>
    <property type="match status" value="1"/>
</dbReference>
<dbReference type="PROSITE" id="PS50023">
    <property type="entry name" value="LIM_DOMAIN_2"/>
    <property type="match status" value="2"/>
</dbReference>
<dbReference type="Pfam" id="PF00271">
    <property type="entry name" value="Helicase_C"/>
    <property type="match status" value="1"/>
</dbReference>
<dbReference type="Gene3D" id="3.40.50.300">
    <property type="entry name" value="P-loop containing nucleotide triphosphate hydrolases"/>
    <property type="match status" value="2"/>
</dbReference>
<keyword evidence="8" id="KW-0347">Helicase</keyword>
<dbReference type="InterPro" id="IPR010442">
    <property type="entry name" value="PET_domain"/>
</dbReference>
<evidence type="ECO:0000259" key="18">
    <source>
        <dbReference type="PROSITE" id="PS50023"/>
    </source>
</evidence>
<comment type="caution">
    <text evidence="22">The sequence shown here is derived from an EMBL/GenBank/DDBJ whole genome shotgun (WGS) entry which is preliminary data.</text>
</comment>
<feature type="region of interest" description="Disordered" evidence="17">
    <location>
        <begin position="1143"/>
        <end position="1168"/>
    </location>
</feature>
<keyword evidence="9 16" id="KW-0862">Zinc</keyword>
<dbReference type="Pfam" id="PF00412">
    <property type="entry name" value="LIM"/>
    <property type="match status" value="3"/>
</dbReference>
<comment type="catalytic activity">
    <reaction evidence="15">
        <text>ATP + H2O = ADP + phosphate + H(+)</text>
        <dbReference type="Rhea" id="RHEA:13065"/>
        <dbReference type="ChEBI" id="CHEBI:15377"/>
        <dbReference type="ChEBI" id="CHEBI:15378"/>
        <dbReference type="ChEBI" id="CHEBI:30616"/>
        <dbReference type="ChEBI" id="CHEBI:43474"/>
        <dbReference type="ChEBI" id="CHEBI:456216"/>
        <dbReference type="EC" id="3.6.4.13"/>
    </reaction>
</comment>
<evidence type="ECO:0000256" key="7">
    <source>
        <dbReference type="ARBA" id="ARBA00022801"/>
    </source>
</evidence>
<comment type="similarity">
    <text evidence="14">Belongs to the DEAD box helicase family. DDX55/SPB4 subfamily.</text>
</comment>
<reference evidence="22 23" key="1">
    <citation type="journal article" date="2019" name="Philos. Trans. R. Soc. Lond., B, Biol. Sci.">
        <title>Ant behaviour and brain gene expression of defending hosts depend on the ecological success of the intruding social parasite.</title>
        <authorList>
            <person name="Kaur R."/>
            <person name="Stoldt M."/>
            <person name="Jongepier E."/>
            <person name="Feldmeyer B."/>
            <person name="Menzel F."/>
            <person name="Bornberg-Bauer E."/>
            <person name="Foitzik S."/>
        </authorList>
    </citation>
    <scope>NUCLEOTIDE SEQUENCE [LARGE SCALE GENOMIC DNA]</scope>
    <source>
        <tissue evidence="22">Whole body</tissue>
    </source>
</reference>
<evidence type="ECO:0000256" key="10">
    <source>
        <dbReference type="ARBA" id="ARBA00022840"/>
    </source>
</evidence>
<dbReference type="GO" id="GO:0005524">
    <property type="term" value="F:ATP binding"/>
    <property type="evidence" value="ECO:0007669"/>
    <property type="project" value="UniProtKB-KW"/>
</dbReference>
<evidence type="ECO:0000259" key="19">
    <source>
        <dbReference type="PROSITE" id="PS51192"/>
    </source>
</evidence>
<feature type="compositionally biased region" description="Basic residues" evidence="17">
    <location>
        <begin position="509"/>
        <end position="524"/>
    </location>
</feature>
<dbReference type="PROSITE" id="PS51303">
    <property type="entry name" value="PET"/>
    <property type="match status" value="1"/>
</dbReference>
<sequence length="1423" mass="161041">MEKKKITMKTQKWEELDVRLSDPILQTLKELRFFNMTPVQAACIPLLLNGKDVAAEAVTGSGKTLAFLIPLLEILQKRTEKWKTMEVGAIVVSPTRELATQISEILIKFLEKIPSLTQVLLVGGVTLKKDAEKLKKGANIIVATPGRLEDILSNRTSINLNLCVKSLEFLVLDEADRLLDLGFSATLDSILSYLPRLRRTGLFSATQTKELQQLIRAGLRNPALIVVKEKSNVSTPVNLKNNFTRVHPEYKLPVMIDFIRLIGFRTKYMIFLPTCACVDYFSRVIQAYKVFDKFRHAENGILICTDVMARGIDISEIDWVLQYDPPSMASSFVHRCGRTARIGNEGNALLFLLETESAYVDFIKRNQKVELHRMETKLNEDTIDECLRCMRQMQQKDRLMFDKANRAFVSYVQAYSKHECNLILQLKDIDLGKLAMGFGLLRMPKMPELKGKNVSSFVCPEIDVNAIPYANKQRELRRIKKLSEYQNTGVWTNNYRCKRKRTESWSETKKRKLERQEKRSKRKERKELKQFSTTCNKKKRKRINDEDLEQLAKDIALIKKFKKRKISQEEFDTAFENSYHYVVLFSCWKMEEDMTNRPKWLLELESRKRKPRLAHEAGAGAPCTNCNSACPGLDLHFWRKICKNCKCGRDDHDVDDDEFPQFDLLLGPSLGKFKKKSMLNNKKQNDGETTFEWVPPDTTKELAVDYMKALPAEKLPIKGSVGAVLRRQLLQKQLPLHDIDFKVCDELSEQEQKQFEKYLENIKRYVGQGKVMKMFGARPFDRSLMTPVNATDMQKCSPQHKSHSHVSSTGVQLRTPSSFAVKGPYARHPYEVQNKRDASTVINNDEVSSTKEYNYTLDNVSANSSIARSQPIEGKLTCENFQRVHAHDTVSVKGIDGKIVNSSILTHFAEQEIVSARERHAFGNYIPPHGGDAFEGGHGETRCLNDTASYIAHPEDAHNDKTAFIAESMLADALLPPSAIHANDIIGSTLDEKGLTFIREKLADKYNVAENPVAMRAVSKSLRPLDTSNTSYPRSGGVKENDTPAGVGIRYAERTENIIAAAKNPFETAEIITPLEAERKMYKPLSEVIESTILPASSTNVNERKRCGAGGLLSNSKVANNDSLVTDTTKASITESIVDPLSSKRISTDPTFPTSNLSTQAPDSQKPIDAKSNSLQVELSSGILQPSLIHSEQLQNQVFPHIVGNLNEQCVQYTQLADRLKDTIESLKLDSTRVHECEKCHEDIRVGDVVVIAEKANNASWHPGCFVCSVCNELLVDLVYFYYKNKLYCGRDLAAFLGIPRCFACDELIFVREYTVAEGHNYHVKHFCCWDCDVPLAGQQYITENDRPLCLPCYKKSYAKTCAACNVVIAADQQGVAIKNLNFHATEVCFCCYSCKRNLLNGRMAIKKDKLFCSKECIAKFFN</sequence>
<organism evidence="22 23">
    <name type="scientific">Temnothorax longispinosus</name>
    <dbReference type="NCBI Taxonomy" id="300112"/>
    <lineage>
        <taxon>Eukaryota</taxon>
        <taxon>Metazoa</taxon>
        <taxon>Ecdysozoa</taxon>
        <taxon>Arthropoda</taxon>
        <taxon>Hexapoda</taxon>
        <taxon>Insecta</taxon>
        <taxon>Pterygota</taxon>
        <taxon>Neoptera</taxon>
        <taxon>Endopterygota</taxon>
        <taxon>Hymenoptera</taxon>
        <taxon>Apocrita</taxon>
        <taxon>Aculeata</taxon>
        <taxon>Formicoidea</taxon>
        <taxon>Formicidae</taxon>
        <taxon>Myrmicinae</taxon>
        <taxon>Temnothorax</taxon>
    </lineage>
</organism>
<keyword evidence="10" id="KW-0067">ATP-binding</keyword>
<dbReference type="EMBL" id="QBLH01001803">
    <property type="protein sequence ID" value="TGZ51001.1"/>
    <property type="molecule type" value="Genomic_DNA"/>
</dbReference>
<keyword evidence="4 16" id="KW-0479">Metal-binding</keyword>
<dbReference type="Pfam" id="PF23681">
    <property type="entry name" value="CTT_SPB4"/>
    <property type="match status" value="1"/>
</dbReference>
<feature type="compositionally biased region" description="Polar residues" evidence="17">
    <location>
        <begin position="1144"/>
        <end position="1163"/>
    </location>
</feature>
<feature type="domain" description="PET" evidence="21">
    <location>
        <begin position="672"/>
        <end position="780"/>
    </location>
</feature>
<accession>A0A4S2KMP4</accession>
<dbReference type="PROSITE" id="PS51192">
    <property type="entry name" value="HELICASE_ATP_BIND_1"/>
    <property type="match status" value="1"/>
</dbReference>
<evidence type="ECO:0000256" key="1">
    <source>
        <dbReference type="ARBA" id="ARBA00004496"/>
    </source>
</evidence>
<dbReference type="PANTHER" id="PTHR24211">
    <property type="entry name" value="LIM DOMAIN-CONTAINING PROTEIN"/>
    <property type="match status" value="1"/>
</dbReference>
<evidence type="ECO:0000256" key="2">
    <source>
        <dbReference type="ARBA" id="ARBA00012552"/>
    </source>
</evidence>
<dbReference type="InterPro" id="IPR056330">
    <property type="entry name" value="CTT_SPB4"/>
</dbReference>
<evidence type="ECO:0000256" key="17">
    <source>
        <dbReference type="SAM" id="MobiDB-lite"/>
    </source>
</evidence>
<keyword evidence="23" id="KW-1185">Reference proteome</keyword>